<feature type="repeat" description="TPR" evidence="4">
    <location>
        <begin position="370"/>
        <end position="403"/>
    </location>
</feature>
<reference evidence="8" key="1">
    <citation type="submission" date="2025-08" db="UniProtKB">
        <authorList>
            <consortium name="RefSeq"/>
        </authorList>
    </citation>
    <scope>IDENTIFICATION</scope>
    <source>
        <strain evidence="8">J_2021</strain>
        <tissue evidence="8">Erythrocytes</tissue>
    </source>
</reference>
<proteinExistence type="predicted"/>
<protein>
    <submittedName>
        <fullName evidence="8">Tetratricopeptide repeat protein 31 isoform X1</fullName>
    </submittedName>
</protein>
<dbReference type="InterPro" id="IPR000504">
    <property type="entry name" value="RRM_dom"/>
</dbReference>
<dbReference type="OrthoDB" id="2423701at2759"/>
<evidence type="ECO:0000256" key="1">
    <source>
        <dbReference type="ARBA" id="ARBA00022737"/>
    </source>
</evidence>
<feature type="compositionally biased region" description="Acidic residues" evidence="5">
    <location>
        <begin position="68"/>
        <end position="78"/>
    </location>
</feature>
<feature type="compositionally biased region" description="Basic residues" evidence="5">
    <location>
        <begin position="132"/>
        <end position="149"/>
    </location>
</feature>
<keyword evidence="3" id="KW-0694">RNA-binding</keyword>
<gene>
    <name evidence="8" type="primary">LOC108704858</name>
</gene>
<dbReference type="GeneID" id="108704858"/>
<feature type="domain" description="RRM" evidence="6">
    <location>
        <begin position="528"/>
        <end position="600"/>
    </location>
</feature>
<dbReference type="PROSITE" id="PS50102">
    <property type="entry name" value="RRM"/>
    <property type="match status" value="1"/>
</dbReference>
<dbReference type="Pfam" id="PF07719">
    <property type="entry name" value="TPR_2"/>
    <property type="match status" value="1"/>
</dbReference>
<feature type="repeat" description="TPR" evidence="4">
    <location>
        <begin position="336"/>
        <end position="369"/>
    </location>
</feature>
<dbReference type="GO" id="GO:0003723">
    <property type="term" value="F:RNA binding"/>
    <property type="evidence" value="ECO:0007669"/>
    <property type="project" value="UniProtKB-UniRule"/>
</dbReference>
<dbReference type="InterPro" id="IPR035979">
    <property type="entry name" value="RBD_domain_sf"/>
</dbReference>
<dbReference type="RefSeq" id="XP_018097051.1">
    <property type="nucleotide sequence ID" value="XM_018241562.2"/>
</dbReference>
<dbReference type="CDD" id="cd00590">
    <property type="entry name" value="RRM_SF"/>
    <property type="match status" value="1"/>
</dbReference>
<dbReference type="SUPFAM" id="SSF54928">
    <property type="entry name" value="RNA-binding domain, RBD"/>
    <property type="match status" value="1"/>
</dbReference>
<feature type="compositionally biased region" description="Polar residues" evidence="5">
    <location>
        <begin position="154"/>
        <end position="164"/>
    </location>
</feature>
<dbReference type="Proteomes" id="UP000186698">
    <property type="component" value="Chromosome 1L"/>
</dbReference>
<dbReference type="AlphaFoldDB" id="A0A8J0TXT0"/>
<dbReference type="SUPFAM" id="SSF48452">
    <property type="entry name" value="TPR-like"/>
    <property type="match status" value="1"/>
</dbReference>
<dbReference type="InterPro" id="IPR011990">
    <property type="entry name" value="TPR-like_helical_dom_sf"/>
</dbReference>
<dbReference type="PANTHER" id="PTHR47678">
    <property type="entry name" value="TETRATRICOPEPTIDE REPEAT PROTEIN 31"/>
    <property type="match status" value="1"/>
</dbReference>
<accession>A0A8J0TXT0</accession>
<evidence type="ECO:0000313" key="7">
    <source>
        <dbReference type="Proteomes" id="UP000186698"/>
    </source>
</evidence>
<dbReference type="Pfam" id="PF00076">
    <property type="entry name" value="RRM_1"/>
    <property type="match status" value="1"/>
</dbReference>
<sequence>MEPGASQLSNVPQHAPDKDLLDLLNFLNESGGTGGYVGCRGDAWERQMDSDVEEDVPDDYYYYNGQDSSDEDEDDDDGVGVGGWDGTYCGFRPSFLYPCYSNLPTPTVITQEEADKNAQELLEQEKKEKEKANKKRLKKKRQKERKRQHKLLESLNNGNISPENQVLGPNGTDEPPALADEGSERKDKSEPDSEEDLDFGSTFVRQAKKKIERKPKPERKARASERSQDHVSERSQDRVSERSQDRASERSQDRASERSQDRASERSQDRASERPQDRASERPQDRPSERSQDRGSEGCQDRGSERDVALVKEPVRSPKLVQEKAQCVDEYHAQQSMHFANIGNNFASGEKFVEAIACYSDAIKLNPTEYRFFGNRSYSYERSGRYSEALQDAERALQLEPRFIRGYFRKGKALKGLKRYADAIAAFHNVLYYDINHPEAASEIDNCQQIIQATSSFTRVKIIPNSPLSPPLTPIGSLPGPDKGFVPRTVVYTRAGLNNNPPKLKNSYNPAKPLAAQNPHPPISSKLYPIWVGNVTNEITERVLRSHFEPFGAVHSMRILYSRTCAFINFTNKESAERAFHALQGLSIEGTTFVLQLRNPEHLTVTSGKTQ</sequence>
<evidence type="ECO:0000259" key="6">
    <source>
        <dbReference type="PROSITE" id="PS50102"/>
    </source>
</evidence>
<dbReference type="PANTHER" id="PTHR47678:SF1">
    <property type="entry name" value="TETRATRICOPEPTIDE REPEAT PROTEIN 31"/>
    <property type="match status" value="1"/>
</dbReference>
<evidence type="ECO:0000313" key="8">
    <source>
        <dbReference type="RefSeq" id="XP_018097051.1"/>
    </source>
</evidence>
<evidence type="ECO:0000256" key="4">
    <source>
        <dbReference type="PROSITE-ProRule" id="PRU00339"/>
    </source>
</evidence>
<evidence type="ECO:0000256" key="5">
    <source>
        <dbReference type="SAM" id="MobiDB-lite"/>
    </source>
</evidence>
<dbReference type="KEGG" id="xla:108704858"/>
<dbReference type="PROSITE" id="PS50005">
    <property type="entry name" value="TPR"/>
    <property type="match status" value="2"/>
</dbReference>
<keyword evidence="1" id="KW-0677">Repeat</keyword>
<keyword evidence="2 4" id="KW-0802">TPR repeat</keyword>
<feature type="compositionally biased region" description="Basic and acidic residues" evidence="5">
    <location>
        <begin position="182"/>
        <end position="191"/>
    </location>
</feature>
<dbReference type="InterPro" id="IPR012677">
    <property type="entry name" value="Nucleotide-bd_a/b_plait_sf"/>
</dbReference>
<feature type="region of interest" description="Disordered" evidence="5">
    <location>
        <begin position="111"/>
        <end position="316"/>
    </location>
</feature>
<dbReference type="InterPro" id="IPR013105">
    <property type="entry name" value="TPR_2"/>
</dbReference>
<dbReference type="Gene3D" id="3.30.70.330">
    <property type="match status" value="1"/>
</dbReference>
<name>A0A8J0TXT0_XENLA</name>
<feature type="compositionally biased region" description="Basic and acidic residues" evidence="5">
    <location>
        <begin position="214"/>
        <end position="316"/>
    </location>
</feature>
<dbReference type="SMART" id="SM00360">
    <property type="entry name" value="RRM"/>
    <property type="match status" value="1"/>
</dbReference>
<organism evidence="7 8">
    <name type="scientific">Xenopus laevis</name>
    <name type="common">African clawed frog</name>
    <dbReference type="NCBI Taxonomy" id="8355"/>
    <lineage>
        <taxon>Eukaryota</taxon>
        <taxon>Metazoa</taxon>
        <taxon>Chordata</taxon>
        <taxon>Craniata</taxon>
        <taxon>Vertebrata</taxon>
        <taxon>Euteleostomi</taxon>
        <taxon>Amphibia</taxon>
        <taxon>Batrachia</taxon>
        <taxon>Anura</taxon>
        <taxon>Pipoidea</taxon>
        <taxon>Pipidae</taxon>
        <taxon>Xenopodinae</taxon>
        <taxon>Xenopus</taxon>
        <taxon>Xenopus</taxon>
    </lineage>
</organism>
<dbReference type="SMART" id="SM00028">
    <property type="entry name" value="TPR"/>
    <property type="match status" value="3"/>
</dbReference>
<dbReference type="InterPro" id="IPR019734">
    <property type="entry name" value="TPR_rpt"/>
</dbReference>
<feature type="compositionally biased region" description="Basic and acidic residues" evidence="5">
    <location>
        <begin position="113"/>
        <end position="131"/>
    </location>
</feature>
<evidence type="ECO:0000256" key="3">
    <source>
        <dbReference type="PROSITE-ProRule" id="PRU00176"/>
    </source>
</evidence>
<keyword evidence="7" id="KW-1185">Reference proteome</keyword>
<evidence type="ECO:0000256" key="2">
    <source>
        <dbReference type="ARBA" id="ARBA00022803"/>
    </source>
</evidence>
<dbReference type="Gene3D" id="1.25.40.10">
    <property type="entry name" value="Tetratricopeptide repeat domain"/>
    <property type="match status" value="1"/>
</dbReference>
<feature type="region of interest" description="Disordered" evidence="5">
    <location>
        <begin position="49"/>
        <end position="83"/>
    </location>
</feature>